<dbReference type="GO" id="GO:0000502">
    <property type="term" value="C:proteasome complex"/>
    <property type="evidence" value="ECO:0007669"/>
    <property type="project" value="UniProtKB-KW"/>
</dbReference>
<evidence type="ECO:0000259" key="6">
    <source>
        <dbReference type="SMART" id="SM00382"/>
    </source>
</evidence>
<dbReference type="InterPro" id="IPR003593">
    <property type="entry name" value="AAA+_ATPase"/>
</dbReference>
<dbReference type="Gene3D" id="3.40.50.300">
    <property type="entry name" value="P-loop containing nucleotide triphosphate hydrolases"/>
    <property type="match status" value="1"/>
</dbReference>
<dbReference type="Gene3D" id="1.10.8.60">
    <property type="match status" value="1"/>
</dbReference>
<dbReference type="Pfam" id="PF16450">
    <property type="entry name" value="Prot_ATP_ID_OB_C"/>
    <property type="match status" value="1"/>
</dbReference>
<dbReference type="Gene3D" id="2.40.50.140">
    <property type="entry name" value="Nucleic acid-binding proteins"/>
    <property type="match status" value="2"/>
</dbReference>
<dbReference type="InterPro" id="IPR022482">
    <property type="entry name" value="Proteasome_ATPase"/>
</dbReference>
<dbReference type="SUPFAM" id="SSF52540">
    <property type="entry name" value="P-loop containing nucleoside triphosphate hydrolases"/>
    <property type="match status" value="1"/>
</dbReference>
<proteinExistence type="inferred from homology"/>
<dbReference type="GO" id="GO:0019941">
    <property type="term" value="P:modification-dependent protein catabolic process"/>
    <property type="evidence" value="ECO:0007669"/>
    <property type="project" value="InterPro"/>
</dbReference>
<keyword evidence="2 4" id="KW-0067">ATP-binding</keyword>
<keyword evidence="3 5" id="KW-0175">Coiled coil</keyword>
<evidence type="ECO:0000256" key="5">
    <source>
        <dbReference type="SAM" id="Coils"/>
    </source>
</evidence>
<evidence type="ECO:0000256" key="1">
    <source>
        <dbReference type="ARBA" id="ARBA00022741"/>
    </source>
</evidence>
<dbReference type="PANTHER" id="PTHR23077:SF144">
    <property type="entry name" value="PROTEASOME-ASSOCIATED ATPASE"/>
    <property type="match status" value="1"/>
</dbReference>
<reference evidence="7" key="2">
    <citation type="submission" date="2020-09" db="EMBL/GenBank/DDBJ databases">
        <authorList>
            <person name="Sun Q."/>
            <person name="Zhou Y."/>
        </authorList>
    </citation>
    <scope>NUCLEOTIDE SEQUENCE</scope>
    <source>
        <strain evidence="7">CGMCC 1.15388</strain>
    </source>
</reference>
<dbReference type="PROSITE" id="PS00674">
    <property type="entry name" value="AAA"/>
    <property type="match status" value="1"/>
</dbReference>
<gene>
    <name evidence="7" type="primary">mpa</name>
    <name evidence="7" type="ORF">GCM10011401_07110</name>
</gene>
<dbReference type="AlphaFoldDB" id="A0A917AN53"/>
<dbReference type="Pfam" id="PF00004">
    <property type="entry name" value="AAA"/>
    <property type="match status" value="1"/>
</dbReference>
<reference evidence="7" key="1">
    <citation type="journal article" date="2014" name="Int. J. Syst. Evol. Microbiol.">
        <title>Complete genome sequence of Corynebacterium casei LMG S-19264T (=DSM 44701T), isolated from a smear-ripened cheese.</title>
        <authorList>
            <consortium name="US DOE Joint Genome Institute (JGI-PGF)"/>
            <person name="Walter F."/>
            <person name="Albersmeier A."/>
            <person name="Kalinowski J."/>
            <person name="Ruckert C."/>
        </authorList>
    </citation>
    <scope>NUCLEOTIDE SEQUENCE</scope>
    <source>
        <strain evidence="7">CGMCC 1.15388</strain>
    </source>
</reference>
<dbReference type="GO" id="GO:0016887">
    <property type="term" value="F:ATP hydrolysis activity"/>
    <property type="evidence" value="ECO:0007669"/>
    <property type="project" value="InterPro"/>
</dbReference>
<evidence type="ECO:0000313" key="7">
    <source>
        <dbReference type="EMBL" id="GGE62615.1"/>
    </source>
</evidence>
<dbReference type="InterPro" id="IPR050168">
    <property type="entry name" value="AAA_ATPase_domain"/>
</dbReference>
<dbReference type="InterPro" id="IPR012340">
    <property type="entry name" value="NA-bd_OB-fold"/>
</dbReference>
<keyword evidence="7" id="KW-0647">Proteasome</keyword>
<dbReference type="InterPro" id="IPR041626">
    <property type="entry name" value="Prot_ATP_ID_OB_N"/>
</dbReference>
<accession>A0A917AN53</accession>
<dbReference type="GO" id="GO:0010498">
    <property type="term" value="P:proteasomal protein catabolic process"/>
    <property type="evidence" value="ECO:0007669"/>
    <property type="project" value="InterPro"/>
</dbReference>
<dbReference type="SMART" id="SM00382">
    <property type="entry name" value="AAA"/>
    <property type="match status" value="1"/>
</dbReference>
<dbReference type="GO" id="GO:0005524">
    <property type="term" value="F:ATP binding"/>
    <property type="evidence" value="ECO:0007669"/>
    <property type="project" value="UniProtKB-KW"/>
</dbReference>
<dbReference type="Pfam" id="PF17758">
    <property type="entry name" value="Prot_ATP_ID_OB_N"/>
    <property type="match status" value="1"/>
</dbReference>
<dbReference type="InterPro" id="IPR032501">
    <property type="entry name" value="Prot_ATP_ID_OB_2nd"/>
</dbReference>
<evidence type="ECO:0000313" key="8">
    <source>
        <dbReference type="Proteomes" id="UP000633136"/>
    </source>
</evidence>
<keyword evidence="8" id="KW-1185">Reference proteome</keyword>
<feature type="domain" description="AAA+ ATPase" evidence="6">
    <location>
        <begin position="246"/>
        <end position="404"/>
    </location>
</feature>
<dbReference type="FunFam" id="3.40.50.300:FF:001025">
    <property type="entry name" value="ATPase family, AAA domain-containing 2B"/>
    <property type="match status" value="1"/>
</dbReference>
<dbReference type="InterPro" id="IPR003960">
    <property type="entry name" value="ATPase_AAA_CS"/>
</dbReference>
<dbReference type="InterPro" id="IPR003959">
    <property type="entry name" value="ATPase_AAA_core"/>
</dbReference>
<dbReference type="InterPro" id="IPR027417">
    <property type="entry name" value="P-loop_NTPase"/>
</dbReference>
<dbReference type="NCBIfam" id="TIGR03689">
    <property type="entry name" value="pup_AAA"/>
    <property type="match status" value="1"/>
</dbReference>
<organism evidence="7 8">
    <name type="scientific">Nesterenkonia cremea</name>
    <dbReference type="NCBI Taxonomy" id="1882340"/>
    <lineage>
        <taxon>Bacteria</taxon>
        <taxon>Bacillati</taxon>
        <taxon>Actinomycetota</taxon>
        <taxon>Actinomycetes</taxon>
        <taxon>Micrococcales</taxon>
        <taxon>Micrococcaceae</taxon>
        <taxon>Nesterenkonia</taxon>
    </lineage>
</organism>
<comment type="similarity">
    <text evidence="4">Belongs to the AAA ATPase family.</text>
</comment>
<sequence>MNEAPSSQPEGSDSGERIRQLEHQLQTAGRNNRRMADLLEVTRNEMQELKKALEVDGQAPFTFATVIAYRPAHDQEQGREIEAATAAGADVLHAGRKLRVSVSPLIETEQLSPGVEVLLNENFTIVAILEAERTGEIARVKEVLPDDRLVILSRGEDERVVTLASTALQKTEQPVRVGDAVIVDLRTGTATEVVPLSEVEDVVLEESPDVSYADIGGLDGQIEQIRDAVELPFLHADLYREHGLSAPKGILLYGPPGCGKTMIAKAVAASLSERMGEEDGLSSVASGSTASFLNIKGPELLNKYVGETERHIRVIFSRARERASAGHPVVVFFDEMEALFRTRGTGVSSDVETTIVPQLLAEIDGVESLDNVIVIGASNREDMIDPAILRPGRLDVKIRVQRPSAEGAKEILRIHLGGQVPLRADAVAEYGGREQALEALVDAVIGRLYPAHADLVSGAVLSNIVDRAKKSAIKEFLGASEAAEAKGLTLEHLLAGTEAELEDQRRMDPENMTVPAEFLRAAAPGGAGGPQ</sequence>
<feature type="coiled-coil region" evidence="5">
    <location>
        <begin position="18"/>
        <end position="56"/>
    </location>
</feature>
<protein>
    <submittedName>
        <fullName evidence="7">Proteasome-associated ATPase</fullName>
    </submittedName>
</protein>
<dbReference type="PANTHER" id="PTHR23077">
    <property type="entry name" value="AAA-FAMILY ATPASE"/>
    <property type="match status" value="1"/>
</dbReference>
<evidence type="ECO:0000256" key="3">
    <source>
        <dbReference type="ARBA" id="ARBA00023054"/>
    </source>
</evidence>
<dbReference type="Proteomes" id="UP000633136">
    <property type="component" value="Unassembled WGS sequence"/>
</dbReference>
<evidence type="ECO:0000256" key="2">
    <source>
        <dbReference type="ARBA" id="ARBA00022840"/>
    </source>
</evidence>
<evidence type="ECO:0000256" key="4">
    <source>
        <dbReference type="RuleBase" id="RU003651"/>
    </source>
</evidence>
<keyword evidence="1 4" id="KW-0547">Nucleotide-binding</keyword>
<comment type="caution">
    <text evidence="7">The sequence shown here is derived from an EMBL/GenBank/DDBJ whole genome shotgun (WGS) entry which is preliminary data.</text>
</comment>
<dbReference type="EMBL" id="BMIS01000002">
    <property type="protein sequence ID" value="GGE62615.1"/>
    <property type="molecule type" value="Genomic_DNA"/>
</dbReference>
<name>A0A917AN53_9MICC</name>